<gene>
    <name evidence="1" type="ORF">C1631_019550</name>
</gene>
<accession>A0A316WZZ2</accession>
<dbReference type="AlphaFoldDB" id="A0A316WZZ2"/>
<sequence>MRNIVFGILIVLGALLSCKSDDESLQRIDQVLNIYMKSNTNPDLLNSKKTGSFTSYFANDSLGDRNVSPVTIPLRMRPDSTFYMEYIAGAKRKRRDSTGPDNPGTGNSYYSVMALGLIKRVNDKPDTIIDRLRIEYRKTPTVFQVSKVYYNDVLQFSKEADQPNSINVVTITK</sequence>
<evidence type="ECO:0008006" key="3">
    <source>
        <dbReference type="Google" id="ProtNLM"/>
    </source>
</evidence>
<dbReference type="PROSITE" id="PS51257">
    <property type="entry name" value="PROKAR_LIPOPROTEIN"/>
    <property type="match status" value="1"/>
</dbReference>
<organism evidence="1 2">
    <name type="scientific">Chryseobacterium phosphatilyticum</name>
    <dbReference type="NCBI Taxonomy" id="475075"/>
    <lineage>
        <taxon>Bacteria</taxon>
        <taxon>Pseudomonadati</taxon>
        <taxon>Bacteroidota</taxon>
        <taxon>Flavobacteriia</taxon>
        <taxon>Flavobacteriales</taxon>
        <taxon>Weeksellaceae</taxon>
        <taxon>Chryseobacterium group</taxon>
        <taxon>Chryseobacterium</taxon>
    </lineage>
</organism>
<evidence type="ECO:0000313" key="1">
    <source>
        <dbReference type="EMBL" id="PWN66915.1"/>
    </source>
</evidence>
<proteinExistence type="predicted"/>
<dbReference type="EMBL" id="PPED02000005">
    <property type="protein sequence ID" value="PWN66915.1"/>
    <property type="molecule type" value="Genomic_DNA"/>
</dbReference>
<name>A0A316WZZ2_9FLAO</name>
<protein>
    <recommendedName>
        <fullName evidence="3">Lipoprotein</fullName>
    </recommendedName>
</protein>
<dbReference type="RefSeq" id="WP_103246563.1">
    <property type="nucleotide sequence ID" value="NZ_PPED02000005.1"/>
</dbReference>
<evidence type="ECO:0000313" key="2">
    <source>
        <dbReference type="Proteomes" id="UP000236594"/>
    </source>
</evidence>
<comment type="caution">
    <text evidence="1">The sequence shown here is derived from an EMBL/GenBank/DDBJ whole genome shotgun (WGS) entry which is preliminary data.</text>
</comment>
<dbReference type="OrthoDB" id="1271311at2"/>
<dbReference type="Proteomes" id="UP000236594">
    <property type="component" value="Unassembled WGS sequence"/>
</dbReference>
<keyword evidence="2" id="KW-1185">Reference proteome</keyword>
<reference evidence="1 2" key="1">
    <citation type="submission" date="2018-04" db="EMBL/GenBank/DDBJ databases">
        <title>Draft Genome Sequence of Phosphate-Solubilizing Chryseobacterium sp. ISE14 that is a Biocontrol and Plant Growth-Promoting Rhizobacterium Isolated from Cucumber.</title>
        <authorList>
            <person name="Jeong J.-J."/>
            <person name="Sang M.K."/>
            <person name="Choi I.-G."/>
            <person name="Kim K.D."/>
        </authorList>
    </citation>
    <scope>NUCLEOTIDE SEQUENCE [LARGE SCALE GENOMIC DNA]</scope>
    <source>
        <strain evidence="1 2">ISE14</strain>
    </source>
</reference>